<feature type="transmembrane region" description="Helical" evidence="12">
    <location>
        <begin position="179"/>
        <end position="200"/>
    </location>
</feature>
<feature type="transmembrane region" description="Helical" evidence="12">
    <location>
        <begin position="149"/>
        <end position="167"/>
    </location>
</feature>
<evidence type="ECO:0000256" key="6">
    <source>
        <dbReference type="ARBA" id="ARBA00022695"/>
    </source>
</evidence>
<evidence type="ECO:0000256" key="10">
    <source>
        <dbReference type="ARBA" id="ARBA00023209"/>
    </source>
</evidence>
<dbReference type="EMBL" id="BARU01021226">
    <property type="protein sequence ID" value="GAH58190.1"/>
    <property type="molecule type" value="Genomic_DNA"/>
</dbReference>
<evidence type="ECO:0000256" key="2">
    <source>
        <dbReference type="ARBA" id="ARBA00022475"/>
    </source>
</evidence>
<dbReference type="GO" id="GO:0005886">
    <property type="term" value="C:plasma membrane"/>
    <property type="evidence" value="ECO:0007669"/>
    <property type="project" value="UniProtKB-SubCell"/>
</dbReference>
<evidence type="ECO:0000256" key="5">
    <source>
        <dbReference type="ARBA" id="ARBA00022692"/>
    </source>
</evidence>
<evidence type="ECO:0000256" key="11">
    <source>
        <dbReference type="ARBA" id="ARBA00023264"/>
    </source>
</evidence>
<feature type="transmembrane region" description="Helical" evidence="12">
    <location>
        <begin position="49"/>
        <end position="70"/>
    </location>
</feature>
<keyword evidence="3" id="KW-0444">Lipid biosynthesis</keyword>
<evidence type="ECO:0000256" key="4">
    <source>
        <dbReference type="ARBA" id="ARBA00022679"/>
    </source>
</evidence>
<keyword evidence="8" id="KW-0443">Lipid metabolism</keyword>
<evidence type="ECO:0000256" key="9">
    <source>
        <dbReference type="ARBA" id="ARBA00023136"/>
    </source>
</evidence>
<feature type="transmembrane region" description="Helical" evidence="12">
    <location>
        <begin position="220"/>
        <end position="239"/>
    </location>
</feature>
<dbReference type="PANTHER" id="PTHR46382:SF1">
    <property type="entry name" value="PHOSPHATIDATE CYTIDYLYLTRANSFERASE"/>
    <property type="match status" value="1"/>
</dbReference>
<evidence type="ECO:0008006" key="14">
    <source>
        <dbReference type="Google" id="ProtNLM"/>
    </source>
</evidence>
<protein>
    <recommendedName>
        <fullName evidence="14">Phosphatidate cytidylyltransferase</fullName>
    </recommendedName>
</protein>
<evidence type="ECO:0000256" key="12">
    <source>
        <dbReference type="SAM" id="Phobius"/>
    </source>
</evidence>
<keyword evidence="11" id="KW-1208">Phospholipid metabolism</keyword>
<evidence type="ECO:0000256" key="3">
    <source>
        <dbReference type="ARBA" id="ARBA00022516"/>
    </source>
</evidence>
<reference evidence="13" key="1">
    <citation type="journal article" date="2014" name="Front. Microbiol.">
        <title>High frequency of phylogenetically diverse reductive dehalogenase-homologous genes in deep subseafloor sedimentary metagenomes.</title>
        <authorList>
            <person name="Kawai M."/>
            <person name="Futagami T."/>
            <person name="Toyoda A."/>
            <person name="Takaki Y."/>
            <person name="Nishi S."/>
            <person name="Hori S."/>
            <person name="Arai W."/>
            <person name="Tsubouchi T."/>
            <person name="Morono Y."/>
            <person name="Uchiyama I."/>
            <person name="Ito T."/>
            <person name="Fujiyama A."/>
            <person name="Inagaki F."/>
            <person name="Takami H."/>
        </authorList>
    </citation>
    <scope>NUCLEOTIDE SEQUENCE</scope>
    <source>
        <strain evidence="13">Expedition CK06-06</strain>
    </source>
</reference>
<comment type="caution">
    <text evidence="13">The sequence shown here is derived from an EMBL/GenBank/DDBJ whole genome shotgun (WGS) entry which is preliminary data.</text>
</comment>
<name>X1HMB0_9ZZZZ</name>
<comment type="subcellular location">
    <subcellularLocation>
        <location evidence="1">Cell membrane</location>
        <topology evidence="1">Multi-pass membrane protein</topology>
    </subcellularLocation>
</comment>
<dbReference type="PANTHER" id="PTHR46382">
    <property type="entry name" value="PHOSPHATIDATE CYTIDYLYLTRANSFERASE"/>
    <property type="match status" value="1"/>
</dbReference>
<evidence type="ECO:0000256" key="8">
    <source>
        <dbReference type="ARBA" id="ARBA00023098"/>
    </source>
</evidence>
<feature type="transmembrane region" description="Helical" evidence="12">
    <location>
        <begin position="77"/>
        <end position="98"/>
    </location>
</feature>
<keyword evidence="7 12" id="KW-1133">Transmembrane helix</keyword>
<dbReference type="AlphaFoldDB" id="X1HMB0"/>
<dbReference type="GO" id="GO:0016024">
    <property type="term" value="P:CDP-diacylglycerol biosynthetic process"/>
    <property type="evidence" value="ECO:0007669"/>
    <property type="project" value="TreeGrafter"/>
</dbReference>
<feature type="non-terminal residue" evidence="13">
    <location>
        <position position="1"/>
    </location>
</feature>
<organism evidence="13">
    <name type="scientific">marine sediment metagenome</name>
    <dbReference type="NCBI Taxonomy" id="412755"/>
    <lineage>
        <taxon>unclassified sequences</taxon>
        <taxon>metagenomes</taxon>
        <taxon>ecological metagenomes</taxon>
    </lineage>
</organism>
<keyword evidence="9 12" id="KW-0472">Membrane</keyword>
<accession>X1HMB0</accession>
<dbReference type="Pfam" id="PF01148">
    <property type="entry name" value="CTP_transf_1"/>
    <property type="match status" value="1"/>
</dbReference>
<keyword evidence="10" id="KW-0594">Phospholipid biosynthesis</keyword>
<evidence type="ECO:0000256" key="7">
    <source>
        <dbReference type="ARBA" id="ARBA00022989"/>
    </source>
</evidence>
<keyword evidence="5 12" id="KW-0812">Transmembrane</keyword>
<keyword evidence="2" id="KW-1003">Cell membrane</keyword>
<evidence type="ECO:0000256" key="1">
    <source>
        <dbReference type="ARBA" id="ARBA00004651"/>
    </source>
</evidence>
<gene>
    <name evidence="13" type="ORF">S03H2_34755</name>
</gene>
<evidence type="ECO:0000313" key="13">
    <source>
        <dbReference type="EMBL" id="GAH58190.1"/>
    </source>
</evidence>
<keyword evidence="6" id="KW-0548">Nucleotidyltransferase</keyword>
<proteinExistence type="predicted"/>
<feature type="transmembrane region" description="Helical" evidence="12">
    <location>
        <begin position="110"/>
        <end position="128"/>
    </location>
</feature>
<keyword evidence="4" id="KW-0808">Transferase</keyword>
<dbReference type="GO" id="GO:0004605">
    <property type="term" value="F:phosphatidate cytidylyltransferase activity"/>
    <property type="evidence" value="ECO:0007669"/>
    <property type="project" value="TreeGrafter"/>
</dbReference>
<sequence length="241" mass="26188">TWFTLLVAIWGLLAVFEFYKMVAGAKAPPLTYFGLIWTLLFILSPHFNYAVTIPLLLTSAVVLSLIWLLLRPQKEGAFIGWAWTIAGILYVGWLLSHFVALRGLDDGRNWVFLALFATFGSDTAAFFTGRALGRHHLAPSISPGKTWEGTIAGVLGAIIVGLLFTIPSPLSLPLGYGQAILLGLLISIFGQLGDLAESLLKRNMGVKDSGRLLPGHGGALDRIDSVVFAGIVVYYYVIWAI</sequence>